<dbReference type="EMBL" id="JAUUTY010000551">
    <property type="protein sequence ID" value="KAK1600844.1"/>
    <property type="molecule type" value="Genomic_DNA"/>
</dbReference>
<gene>
    <name evidence="3" type="ORF">QYE76_007552</name>
</gene>
<dbReference type="InterPro" id="IPR041489">
    <property type="entry name" value="PDZ_6"/>
</dbReference>
<dbReference type="Gene3D" id="2.40.10.120">
    <property type="match status" value="1"/>
</dbReference>
<dbReference type="Gene3D" id="2.30.42.10">
    <property type="match status" value="1"/>
</dbReference>
<feature type="domain" description="PDZ" evidence="2">
    <location>
        <begin position="372"/>
        <end position="451"/>
    </location>
</feature>
<reference evidence="3" key="1">
    <citation type="submission" date="2023-07" db="EMBL/GenBank/DDBJ databases">
        <title>A chromosome-level genome assembly of Lolium multiflorum.</title>
        <authorList>
            <person name="Chen Y."/>
            <person name="Copetti D."/>
            <person name="Kolliker R."/>
            <person name="Studer B."/>
        </authorList>
    </citation>
    <scope>NUCLEOTIDE SEQUENCE</scope>
    <source>
        <strain evidence="3">02402/16</strain>
        <tissue evidence="3">Leaf</tissue>
    </source>
</reference>
<dbReference type="InterPro" id="IPR036034">
    <property type="entry name" value="PDZ_sf"/>
</dbReference>
<name>A0AAD8VC09_LOLMU</name>
<feature type="compositionally biased region" description="Basic and acidic residues" evidence="1">
    <location>
        <begin position="45"/>
        <end position="73"/>
    </location>
</feature>
<protein>
    <recommendedName>
        <fullName evidence="2">PDZ domain-containing protein</fullName>
    </recommendedName>
</protein>
<dbReference type="InterPro" id="IPR001478">
    <property type="entry name" value="PDZ"/>
</dbReference>
<dbReference type="PANTHER" id="PTHR47389:SF5">
    <property type="entry name" value="OS09G0436700 PROTEIN"/>
    <property type="match status" value="1"/>
</dbReference>
<sequence>MFGMTTRSRGREQQQSSRSKSARTKLDGSGERLPSEGCGKRKKAKLDGISRRVSSERSSKKRKSSQDRDMLEKRPKKRNRGEDEEDGSCSSAVSSPLREPYMPDGTEISKPIDSAISDKYRDMQEEYYAKIARQMKMPMLCELTPPNFLVNDPTLLHIRESSKKIVLRAAQFIVGLSSSFDGEPLAWCSGFWIDLDSEKRTGTVVTTAHLIRTKRPSPDAWLCKDEYASDVKVTVHLRGGAVAKGRLLYHQKHYNLAFFRVKMHQSIQLPHFIDKVECAQDIFELGRDESVKLVIHHGRVKYSNPDVYERNHHMRIEGPRRDREYDNGGPVIDLDGKVVGMIDSCPEGSFIPSSILLKCFHLWRNFGRIRRPHLGLKFSAISLLNPVQVEDILIEHKINEGLIVHEVSAGSPAERCGIRVGDVIECFDGKCVSTVVELDNMLLSIVVNSGDGLNSDLDVEIQVYFPRRYLRRIKILTVKVSEDGEFVARASRMVT</sequence>
<dbReference type="Pfam" id="PF13365">
    <property type="entry name" value="Trypsin_2"/>
    <property type="match status" value="1"/>
</dbReference>
<feature type="region of interest" description="Disordered" evidence="1">
    <location>
        <begin position="1"/>
        <end position="111"/>
    </location>
</feature>
<organism evidence="3 4">
    <name type="scientific">Lolium multiflorum</name>
    <name type="common">Italian ryegrass</name>
    <name type="synonym">Lolium perenne subsp. multiflorum</name>
    <dbReference type="NCBI Taxonomy" id="4521"/>
    <lineage>
        <taxon>Eukaryota</taxon>
        <taxon>Viridiplantae</taxon>
        <taxon>Streptophyta</taxon>
        <taxon>Embryophyta</taxon>
        <taxon>Tracheophyta</taxon>
        <taxon>Spermatophyta</taxon>
        <taxon>Magnoliopsida</taxon>
        <taxon>Liliopsida</taxon>
        <taxon>Poales</taxon>
        <taxon>Poaceae</taxon>
        <taxon>BOP clade</taxon>
        <taxon>Pooideae</taxon>
        <taxon>Poodae</taxon>
        <taxon>Poeae</taxon>
        <taxon>Poeae Chloroplast Group 2 (Poeae type)</taxon>
        <taxon>Loliodinae</taxon>
        <taxon>Loliinae</taxon>
        <taxon>Lolium</taxon>
    </lineage>
</organism>
<dbReference type="SMART" id="SM00228">
    <property type="entry name" value="PDZ"/>
    <property type="match status" value="1"/>
</dbReference>
<dbReference type="SUPFAM" id="SSF50494">
    <property type="entry name" value="Trypsin-like serine proteases"/>
    <property type="match status" value="1"/>
</dbReference>
<dbReference type="Proteomes" id="UP001231189">
    <property type="component" value="Unassembled WGS sequence"/>
</dbReference>
<evidence type="ECO:0000313" key="3">
    <source>
        <dbReference type="EMBL" id="KAK1600844.1"/>
    </source>
</evidence>
<dbReference type="PANTHER" id="PTHR47389">
    <property type="entry name" value="OS09G0436400 PROTEIN"/>
    <property type="match status" value="1"/>
</dbReference>
<evidence type="ECO:0000313" key="4">
    <source>
        <dbReference type="Proteomes" id="UP001231189"/>
    </source>
</evidence>
<evidence type="ECO:0000256" key="1">
    <source>
        <dbReference type="SAM" id="MobiDB-lite"/>
    </source>
</evidence>
<comment type="caution">
    <text evidence="3">The sequence shown here is derived from an EMBL/GenBank/DDBJ whole genome shotgun (WGS) entry which is preliminary data.</text>
</comment>
<dbReference type="SUPFAM" id="SSF50156">
    <property type="entry name" value="PDZ domain-like"/>
    <property type="match status" value="1"/>
</dbReference>
<keyword evidence="4" id="KW-1185">Reference proteome</keyword>
<dbReference type="InterPro" id="IPR009003">
    <property type="entry name" value="Peptidase_S1_PA"/>
</dbReference>
<dbReference type="AlphaFoldDB" id="A0AAD8VC09"/>
<evidence type="ECO:0000259" key="2">
    <source>
        <dbReference type="SMART" id="SM00228"/>
    </source>
</evidence>
<dbReference type="Pfam" id="PF17820">
    <property type="entry name" value="PDZ_6"/>
    <property type="match status" value="1"/>
</dbReference>
<proteinExistence type="predicted"/>
<feature type="compositionally biased region" description="Basic and acidic residues" evidence="1">
    <location>
        <begin position="24"/>
        <end position="34"/>
    </location>
</feature>
<accession>A0AAD8VC09</accession>